<evidence type="ECO:0000313" key="2">
    <source>
        <dbReference type="EMBL" id="KAF1997649.1"/>
    </source>
</evidence>
<name>A0A6A5WA33_9PLEO</name>
<dbReference type="EMBL" id="ML977611">
    <property type="protein sequence ID" value="KAF1997649.1"/>
    <property type="molecule type" value="Genomic_DNA"/>
</dbReference>
<proteinExistence type="predicted"/>
<organism evidence="2 3">
    <name type="scientific">Amniculicola lignicola CBS 123094</name>
    <dbReference type="NCBI Taxonomy" id="1392246"/>
    <lineage>
        <taxon>Eukaryota</taxon>
        <taxon>Fungi</taxon>
        <taxon>Dikarya</taxon>
        <taxon>Ascomycota</taxon>
        <taxon>Pezizomycotina</taxon>
        <taxon>Dothideomycetes</taxon>
        <taxon>Pleosporomycetidae</taxon>
        <taxon>Pleosporales</taxon>
        <taxon>Amniculicolaceae</taxon>
        <taxon>Amniculicola</taxon>
    </lineage>
</organism>
<reference evidence="2" key="1">
    <citation type="journal article" date="2020" name="Stud. Mycol.">
        <title>101 Dothideomycetes genomes: a test case for predicting lifestyles and emergence of pathogens.</title>
        <authorList>
            <person name="Haridas S."/>
            <person name="Albert R."/>
            <person name="Binder M."/>
            <person name="Bloem J."/>
            <person name="Labutti K."/>
            <person name="Salamov A."/>
            <person name="Andreopoulos B."/>
            <person name="Baker S."/>
            <person name="Barry K."/>
            <person name="Bills G."/>
            <person name="Bluhm B."/>
            <person name="Cannon C."/>
            <person name="Castanera R."/>
            <person name="Culley D."/>
            <person name="Daum C."/>
            <person name="Ezra D."/>
            <person name="Gonzalez J."/>
            <person name="Henrissat B."/>
            <person name="Kuo A."/>
            <person name="Liang C."/>
            <person name="Lipzen A."/>
            <person name="Lutzoni F."/>
            <person name="Magnuson J."/>
            <person name="Mondo S."/>
            <person name="Nolan M."/>
            <person name="Ohm R."/>
            <person name="Pangilinan J."/>
            <person name="Park H.-J."/>
            <person name="Ramirez L."/>
            <person name="Alfaro M."/>
            <person name="Sun H."/>
            <person name="Tritt A."/>
            <person name="Yoshinaga Y."/>
            <person name="Zwiers L.-H."/>
            <person name="Turgeon B."/>
            <person name="Goodwin S."/>
            <person name="Spatafora J."/>
            <person name="Crous P."/>
            <person name="Grigoriev I."/>
        </authorList>
    </citation>
    <scope>NUCLEOTIDE SEQUENCE</scope>
    <source>
        <strain evidence="2">CBS 123094</strain>
    </source>
</reference>
<protein>
    <submittedName>
        <fullName evidence="2">Uncharacterized protein</fullName>
    </submittedName>
</protein>
<gene>
    <name evidence="2" type="ORF">P154DRAFT_605356</name>
</gene>
<feature type="compositionally biased region" description="Low complexity" evidence="1">
    <location>
        <begin position="91"/>
        <end position="102"/>
    </location>
</feature>
<keyword evidence="3" id="KW-1185">Reference proteome</keyword>
<feature type="region of interest" description="Disordered" evidence="1">
    <location>
        <begin position="40"/>
        <end position="145"/>
    </location>
</feature>
<feature type="compositionally biased region" description="Polar residues" evidence="1">
    <location>
        <begin position="136"/>
        <end position="145"/>
    </location>
</feature>
<sequence>MSPFIPTQRPFLSFFNRYLPMGACLSKSKSLFTQAFNKAYPDRHLPPRDKNKGKERERECRSKCTEPLNPNPGIFQENIERRENARPQDPPSSESPSSSQQPRLGPSVSPPREGAISRQERHTDEIEDPDAISVIPRSSTSSKTQIQLSGKVIQDLGGAQIGGGYGGVPVCSPDKRAARSRGVREVFWDGGKKERGDVEGMGSGRGV</sequence>
<evidence type="ECO:0000313" key="3">
    <source>
        <dbReference type="Proteomes" id="UP000799779"/>
    </source>
</evidence>
<dbReference type="Proteomes" id="UP000799779">
    <property type="component" value="Unassembled WGS sequence"/>
</dbReference>
<dbReference type="AlphaFoldDB" id="A0A6A5WA33"/>
<accession>A0A6A5WA33</accession>
<feature type="compositionally biased region" description="Basic and acidic residues" evidence="1">
    <location>
        <begin position="40"/>
        <end position="64"/>
    </location>
</feature>
<evidence type="ECO:0000256" key="1">
    <source>
        <dbReference type="SAM" id="MobiDB-lite"/>
    </source>
</evidence>